<protein>
    <submittedName>
        <fullName evidence="2">YegP family protein</fullName>
    </submittedName>
</protein>
<dbReference type="Proteomes" id="UP000624703">
    <property type="component" value="Unassembled WGS sequence"/>
</dbReference>
<dbReference type="SUPFAM" id="SSF160113">
    <property type="entry name" value="YegP-like"/>
    <property type="match status" value="2"/>
</dbReference>
<dbReference type="PANTHER" id="PTHR40606:SF1">
    <property type="entry name" value="UPF0339 PROTEIN YEGP"/>
    <property type="match status" value="1"/>
</dbReference>
<dbReference type="RefSeq" id="WP_200312405.1">
    <property type="nucleotide sequence ID" value="NZ_JAENIM010000045.1"/>
</dbReference>
<accession>A0A8J7MGG9</accession>
<proteinExistence type="predicted"/>
<dbReference type="InterPro" id="IPR036913">
    <property type="entry name" value="YegP-like_sf"/>
</dbReference>
<evidence type="ECO:0000259" key="1">
    <source>
        <dbReference type="Pfam" id="PF07411"/>
    </source>
</evidence>
<sequence length="105" mass="11910">MFEIYQDANGFLFRLVDEHNELLLTSAPQSSPDDCEKSIETVRKNCNDLTKYELKCNTDNKPFFILKDADGQTIAQSPAFQVESNLRKGMSSVTKLAKKAEVKYV</sequence>
<reference evidence="2" key="1">
    <citation type="submission" date="2021-01" db="EMBL/GenBank/DDBJ databases">
        <title>Modified the classification status of verrucomicrobia.</title>
        <authorList>
            <person name="Feng X."/>
        </authorList>
    </citation>
    <scope>NUCLEOTIDE SEQUENCE</scope>
    <source>
        <strain evidence="2">_KCTC 22039</strain>
    </source>
</reference>
<dbReference type="AlphaFoldDB" id="A0A8J7MGG9"/>
<evidence type="ECO:0000313" key="3">
    <source>
        <dbReference type="Proteomes" id="UP000624703"/>
    </source>
</evidence>
<feature type="domain" description="DUF1508" evidence="1">
    <location>
        <begin position="58"/>
        <end position="103"/>
    </location>
</feature>
<comment type="caution">
    <text evidence="2">The sequence shown here is derived from an EMBL/GenBank/DDBJ whole genome shotgun (WGS) entry which is preliminary data.</text>
</comment>
<dbReference type="InterPro" id="IPR051141">
    <property type="entry name" value="UPF0339_domain"/>
</dbReference>
<gene>
    <name evidence="2" type="ORF">JIN82_14600</name>
</gene>
<organism evidence="2 3">
    <name type="scientific">Persicirhabdus sediminis</name>
    <dbReference type="NCBI Taxonomy" id="454144"/>
    <lineage>
        <taxon>Bacteria</taxon>
        <taxon>Pseudomonadati</taxon>
        <taxon>Verrucomicrobiota</taxon>
        <taxon>Verrucomicrobiia</taxon>
        <taxon>Verrucomicrobiales</taxon>
        <taxon>Verrucomicrobiaceae</taxon>
        <taxon>Persicirhabdus</taxon>
    </lineage>
</organism>
<dbReference type="EMBL" id="JAENIM010000045">
    <property type="protein sequence ID" value="MBK1792391.1"/>
    <property type="molecule type" value="Genomic_DNA"/>
</dbReference>
<dbReference type="InterPro" id="IPR010879">
    <property type="entry name" value="DUF1508"/>
</dbReference>
<feature type="domain" description="DUF1508" evidence="1">
    <location>
        <begin position="8"/>
        <end position="52"/>
    </location>
</feature>
<dbReference type="Gene3D" id="2.30.29.80">
    <property type="match status" value="1"/>
</dbReference>
<name>A0A8J7MGG9_9BACT</name>
<evidence type="ECO:0000313" key="2">
    <source>
        <dbReference type="EMBL" id="MBK1792391.1"/>
    </source>
</evidence>
<dbReference type="PANTHER" id="PTHR40606">
    <property type="match status" value="1"/>
</dbReference>
<keyword evidence="3" id="KW-1185">Reference proteome</keyword>
<dbReference type="Pfam" id="PF07411">
    <property type="entry name" value="DUF1508"/>
    <property type="match status" value="2"/>
</dbReference>